<name>A0A9D4FCK9_DREPO</name>
<dbReference type="AlphaFoldDB" id="A0A9D4FCK9"/>
<reference evidence="1" key="2">
    <citation type="submission" date="2020-11" db="EMBL/GenBank/DDBJ databases">
        <authorList>
            <person name="McCartney M.A."/>
            <person name="Auch B."/>
            <person name="Kono T."/>
            <person name="Mallez S."/>
            <person name="Becker A."/>
            <person name="Gohl D.M."/>
            <person name="Silverstein K.A.T."/>
            <person name="Koren S."/>
            <person name="Bechman K.B."/>
            <person name="Herman A."/>
            <person name="Abrahante J.E."/>
            <person name="Garbe J."/>
        </authorList>
    </citation>
    <scope>NUCLEOTIDE SEQUENCE</scope>
    <source>
        <strain evidence="1">Duluth1</strain>
        <tissue evidence="1">Whole animal</tissue>
    </source>
</reference>
<evidence type="ECO:0000313" key="1">
    <source>
        <dbReference type="EMBL" id="KAH3794953.1"/>
    </source>
</evidence>
<keyword evidence="2" id="KW-1185">Reference proteome</keyword>
<sequence>MLLYLTKKEELGAKGNALLYRLAGSHLYLSPTCSYEAFSQRLRSLAGYIRSLRVLNCRA</sequence>
<protein>
    <submittedName>
        <fullName evidence="1">Uncharacterized protein</fullName>
    </submittedName>
</protein>
<proteinExistence type="predicted"/>
<comment type="caution">
    <text evidence="1">The sequence shown here is derived from an EMBL/GenBank/DDBJ whole genome shotgun (WGS) entry which is preliminary data.</text>
</comment>
<gene>
    <name evidence="1" type="ORF">DPMN_148495</name>
</gene>
<accession>A0A9D4FCK9</accession>
<organism evidence="1 2">
    <name type="scientific">Dreissena polymorpha</name>
    <name type="common">Zebra mussel</name>
    <name type="synonym">Mytilus polymorpha</name>
    <dbReference type="NCBI Taxonomy" id="45954"/>
    <lineage>
        <taxon>Eukaryota</taxon>
        <taxon>Metazoa</taxon>
        <taxon>Spiralia</taxon>
        <taxon>Lophotrochozoa</taxon>
        <taxon>Mollusca</taxon>
        <taxon>Bivalvia</taxon>
        <taxon>Autobranchia</taxon>
        <taxon>Heteroconchia</taxon>
        <taxon>Euheterodonta</taxon>
        <taxon>Imparidentia</taxon>
        <taxon>Neoheterodontei</taxon>
        <taxon>Myida</taxon>
        <taxon>Dreissenoidea</taxon>
        <taxon>Dreissenidae</taxon>
        <taxon>Dreissena</taxon>
    </lineage>
</organism>
<evidence type="ECO:0000313" key="2">
    <source>
        <dbReference type="Proteomes" id="UP000828390"/>
    </source>
</evidence>
<dbReference type="EMBL" id="JAIWYP010000007">
    <property type="protein sequence ID" value="KAH3794953.1"/>
    <property type="molecule type" value="Genomic_DNA"/>
</dbReference>
<dbReference type="Proteomes" id="UP000828390">
    <property type="component" value="Unassembled WGS sequence"/>
</dbReference>
<reference evidence="1" key="1">
    <citation type="journal article" date="2019" name="bioRxiv">
        <title>The Genome of the Zebra Mussel, Dreissena polymorpha: A Resource for Invasive Species Research.</title>
        <authorList>
            <person name="McCartney M.A."/>
            <person name="Auch B."/>
            <person name="Kono T."/>
            <person name="Mallez S."/>
            <person name="Zhang Y."/>
            <person name="Obille A."/>
            <person name="Becker A."/>
            <person name="Abrahante J.E."/>
            <person name="Garbe J."/>
            <person name="Badalamenti J.P."/>
            <person name="Herman A."/>
            <person name="Mangelson H."/>
            <person name="Liachko I."/>
            <person name="Sullivan S."/>
            <person name="Sone E.D."/>
            <person name="Koren S."/>
            <person name="Silverstein K.A.T."/>
            <person name="Beckman K.B."/>
            <person name="Gohl D.M."/>
        </authorList>
    </citation>
    <scope>NUCLEOTIDE SEQUENCE</scope>
    <source>
        <strain evidence="1">Duluth1</strain>
        <tissue evidence="1">Whole animal</tissue>
    </source>
</reference>